<keyword evidence="2" id="KW-0012">Acyltransferase</keyword>
<dbReference type="EMBL" id="QKXQ01000013">
    <property type="protein sequence ID" value="REI01481.1"/>
    <property type="molecule type" value="Genomic_DNA"/>
</dbReference>
<accession>A0A3E0IT36</accession>
<dbReference type="InterPro" id="IPR000182">
    <property type="entry name" value="GNAT_dom"/>
</dbReference>
<dbReference type="Proteomes" id="UP000256562">
    <property type="component" value="Unassembled WGS sequence"/>
</dbReference>
<dbReference type="PROSITE" id="PS51186">
    <property type="entry name" value="GNAT"/>
    <property type="match status" value="1"/>
</dbReference>
<evidence type="ECO:0000256" key="2">
    <source>
        <dbReference type="ARBA" id="ARBA00023315"/>
    </source>
</evidence>
<sequence length="161" mass="18738">MIRLIKELDLPEILDIYNDAIVNTTAVYTDELSTMEERQSWMRQKEVQQIPIFVYEEEGRVAGFATYGPFRAWPLYKYTVEHSIYVRASDRQKGIASQLLERLIKEAKEKGYHTLIAGIDSSNSGSFALHQKYGFVEVGVIKEVAHKFDRWLDLVFLQKFL</sequence>
<evidence type="ECO:0000256" key="3">
    <source>
        <dbReference type="ARBA" id="ARBA00050603"/>
    </source>
</evidence>
<dbReference type="RefSeq" id="WP_116093409.1">
    <property type="nucleotide sequence ID" value="NZ_QKXQ01000013.1"/>
</dbReference>
<dbReference type="PANTHER" id="PTHR43072:SF23">
    <property type="entry name" value="UPF0039 PROTEIN C11D3.02C"/>
    <property type="match status" value="1"/>
</dbReference>
<comment type="catalytic activity">
    <reaction evidence="3">
        <text>L-methionine sulfoximine + acetyl-CoA = N-acetyl-L-methionine sulfoximine + CoA + H(+)</text>
        <dbReference type="Rhea" id="RHEA:47660"/>
        <dbReference type="ChEBI" id="CHEBI:15378"/>
        <dbReference type="ChEBI" id="CHEBI:57287"/>
        <dbReference type="ChEBI" id="CHEBI:57288"/>
        <dbReference type="ChEBI" id="CHEBI:87826"/>
        <dbReference type="ChEBI" id="CHEBI:87827"/>
    </reaction>
</comment>
<dbReference type="AlphaFoldDB" id="A0A3E0IT36"/>
<dbReference type="InterPro" id="IPR016181">
    <property type="entry name" value="Acyl_CoA_acyltransferase"/>
</dbReference>
<evidence type="ECO:0000313" key="7">
    <source>
        <dbReference type="Proteomes" id="UP000256562"/>
    </source>
</evidence>
<dbReference type="FunFam" id="3.40.630.30:FF:000026">
    <property type="entry name" value="Phosphinothricin acetyltransferase"/>
    <property type="match status" value="1"/>
</dbReference>
<reference evidence="6 7" key="1">
    <citation type="journal article" date="2018" name="Vet. Microbiol.">
        <title>Characterisation of Staphylococcus felis isolated from cats using whole genome sequencing.</title>
        <authorList>
            <person name="Worthing K."/>
            <person name="Pang S."/>
            <person name="Trott D.J."/>
            <person name="Abraham S."/>
            <person name="Coombs G.W."/>
            <person name="Jordan D."/>
            <person name="McIntyre L."/>
            <person name="Davies M.R."/>
            <person name="Norris J."/>
        </authorList>
    </citation>
    <scope>NUCLEOTIDE SEQUENCE [LARGE SCALE GENOMIC DNA]</scope>
    <source>
        <strain evidence="6 7">F9</strain>
    </source>
</reference>
<dbReference type="Gene3D" id="3.40.630.30">
    <property type="match status" value="1"/>
</dbReference>
<dbReference type="OrthoDB" id="9798006at2"/>
<feature type="domain" description="N-acetyltransferase" evidence="5">
    <location>
        <begin position="1"/>
        <end position="161"/>
    </location>
</feature>
<organism evidence="6 7">
    <name type="scientific">Staphylococcus felis</name>
    <dbReference type="NCBI Taxonomy" id="46127"/>
    <lineage>
        <taxon>Bacteria</taxon>
        <taxon>Bacillati</taxon>
        <taxon>Bacillota</taxon>
        <taxon>Bacilli</taxon>
        <taxon>Bacillales</taxon>
        <taxon>Staphylococcaceae</taxon>
        <taxon>Staphylococcus</taxon>
    </lineage>
</organism>
<dbReference type="GO" id="GO:0016747">
    <property type="term" value="F:acyltransferase activity, transferring groups other than amino-acyl groups"/>
    <property type="evidence" value="ECO:0007669"/>
    <property type="project" value="InterPro"/>
</dbReference>
<evidence type="ECO:0000313" key="6">
    <source>
        <dbReference type="EMBL" id="REI01481.1"/>
    </source>
</evidence>
<proteinExistence type="predicted"/>
<gene>
    <name evidence="6" type="ORF">DOS83_00260</name>
</gene>
<dbReference type="CDD" id="cd04301">
    <property type="entry name" value="NAT_SF"/>
    <property type="match status" value="1"/>
</dbReference>
<evidence type="ECO:0000259" key="5">
    <source>
        <dbReference type="PROSITE" id="PS51186"/>
    </source>
</evidence>
<keyword evidence="1 6" id="KW-0808">Transferase</keyword>
<name>A0A3E0IT36_9STAP</name>
<comment type="catalytic activity">
    <reaction evidence="4">
        <text>L-methionine sulfone + acetyl-CoA = N-acetyl-L-methionine sulfone + CoA + H(+)</text>
        <dbReference type="Rhea" id="RHEA:47656"/>
        <dbReference type="ChEBI" id="CHEBI:15378"/>
        <dbReference type="ChEBI" id="CHEBI:57287"/>
        <dbReference type="ChEBI" id="CHEBI:57288"/>
        <dbReference type="ChEBI" id="CHEBI:87824"/>
        <dbReference type="ChEBI" id="CHEBI:87825"/>
    </reaction>
</comment>
<dbReference type="PANTHER" id="PTHR43072">
    <property type="entry name" value="N-ACETYLTRANSFERASE"/>
    <property type="match status" value="1"/>
</dbReference>
<evidence type="ECO:0000256" key="4">
    <source>
        <dbReference type="ARBA" id="ARBA00051334"/>
    </source>
</evidence>
<dbReference type="Pfam" id="PF13420">
    <property type="entry name" value="Acetyltransf_4"/>
    <property type="match status" value="1"/>
</dbReference>
<evidence type="ECO:0000256" key="1">
    <source>
        <dbReference type="ARBA" id="ARBA00022679"/>
    </source>
</evidence>
<comment type="caution">
    <text evidence="6">The sequence shown here is derived from an EMBL/GenBank/DDBJ whole genome shotgun (WGS) entry which is preliminary data.</text>
</comment>
<dbReference type="SUPFAM" id="SSF55729">
    <property type="entry name" value="Acyl-CoA N-acyltransferases (Nat)"/>
    <property type="match status" value="1"/>
</dbReference>
<protein>
    <submittedName>
        <fullName evidence="6">N-acetyltransferase</fullName>
    </submittedName>
</protein>